<dbReference type="PROSITE" id="PS50994">
    <property type="entry name" value="INTEGRASE"/>
    <property type="match status" value="1"/>
</dbReference>
<protein>
    <recommendedName>
        <fullName evidence="1">Integrase catalytic domain-containing protein</fullName>
    </recommendedName>
</protein>
<dbReference type="PANTHER" id="PTHR47331">
    <property type="entry name" value="PHD-TYPE DOMAIN-CONTAINING PROTEIN"/>
    <property type="match status" value="1"/>
</dbReference>
<name>A0ABD0PCX5_CIRMR</name>
<sequence length="132" mass="14865">RGQPYEILCDQGSNFRGAVRELKETFQNLTKELQVKLETQQIKFKFNPPQAPHFGGSWEREIRSIKTALRVVLGGQTTSIPSPRISFSWGGEILLYPRLFMLILNSLAVDLGATVRSLLTNFGQPLFGIICQ</sequence>
<reference evidence="2 3" key="1">
    <citation type="submission" date="2024-05" db="EMBL/GenBank/DDBJ databases">
        <title>Genome sequencing and assembly of Indian major carp, Cirrhinus mrigala (Hamilton, 1822).</title>
        <authorList>
            <person name="Mohindra V."/>
            <person name="Chowdhury L.M."/>
            <person name="Lal K."/>
            <person name="Jena J.K."/>
        </authorList>
    </citation>
    <scope>NUCLEOTIDE SEQUENCE [LARGE SCALE GENOMIC DNA]</scope>
    <source>
        <strain evidence="2">CM1030</strain>
        <tissue evidence="2">Blood</tissue>
    </source>
</reference>
<comment type="caution">
    <text evidence="2">The sequence shown here is derived from an EMBL/GenBank/DDBJ whole genome shotgun (WGS) entry which is preliminary data.</text>
</comment>
<keyword evidence="3" id="KW-1185">Reference proteome</keyword>
<dbReference type="SUPFAM" id="SSF53098">
    <property type="entry name" value="Ribonuclease H-like"/>
    <property type="match status" value="1"/>
</dbReference>
<evidence type="ECO:0000313" key="2">
    <source>
        <dbReference type="EMBL" id="KAL0171870.1"/>
    </source>
</evidence>
<feature type="domain" description="Integrase catalytic" evidence="1">
    <location>
        <begin position="1"/>
        <end position="70"/>
    </location>
</feature>
<dbReference type="AlphaFoldDB" id="A0ABD0PCX5"/>
<organism evidence="2 3">
    <name type="scientific">Cirrhinus mrigala</name>
    <name type="common">Mrigala</name>
    <dbReference type="NCBI Taxonomy" id="683832"/>
    <lineage>
        <taxon>Eukaryota</taxon>
        <taxon>Metazoa</taxon>
        <taxon>Chordata</taxon>
        <taxon>Craniata</taxon>
        <taxon>Vertebrata</taxon>
        <taxon>Euteleostomi</taxon>
        <taxon>Actinopterygii</taxon>
        <taxon>Neopterygii</taxon>
        <taxon>Teleostei</taxon>
        <taxon>Ostariophysi</taxon>
        <taxon>Cypriniformes</taxon>
        <taxon>Cyprinidae</taxon>
        <taxon>Labeoninae</taxon>
        <taxon>Labeonini</taxon>
        <taxon>Cirrhinus</taxon>
    </lineage>
</organism>
<dbReference type="Gene3D" id="3.30.420.10">
    <property type="entry name" value="Ribonuclease H-like superfamily/Ribonuclease H"/>
    <property type="match status" value="1"/>
</dbReference>
<dbReference type="Proteomes" id="UP001529510">
    <property type="component" value="Unassembled WGS sequence"/>
</dbReference>
<evidence type="ECO:0000313" key="3">
    <source>
        <dbReference type="Proteomes" id="UP001529510"/>
    </source>
</evidence>
<dbReference type="EMBL" id="JAMKFB020000016">
    <property type="protein sequence ID" value="KAL0171870.1"/>
    <property type="molecule type" value="Genomic_DNA"/>
</dbReference>
<dbReference type="InterPro" id="IPR012337">
    <property type="entry name" value="RNaseH-like_sf"/>
</dbReference>
<dbReference type="InterPro" id="IPR036397">
    <property type="entry name" value="RNaseH_sf"/>
</dbReference>
<accession>A0ABD0PCX5</accession>
<feature type="non-terminal residue" evidence="2">
    <location>
        <position position="1"/>
    </location>
</feature>
<feature type="non-terminal residue" evidence="2">
    <location>
        <position position="132"/>
    </location>
</feature>
<proteinExistence type="predicted"/>
<evidence type="ECO:0000259" key="1">
    <source>
        <dbReference type="PROSITE" id="PS50994"/>
    </source>
</evidence>
<dbReference type="InterPro" id="IPR001584">
    <property type="entry name" value="Integrase_cat-core"/>
</dbReference>
<gene>
    <name evidence="2" type="ORF">M9458_032181</name>
</gene>